<evidence type="ECO:0000313" key="5">
    <source>
        <dbReference type="Proteomes" id="UP000576821"/>
    </source>
</evidence>
<evidence type="ECO:0000259" key="2">
    <source>
        <dbReference type="Pfam" id="PF22828"/>
    </source>
</evidence>
<reference evidence="4 5" key="1">
    <citation type="submission" date="2020-03" db="EMBL/GenBank/DDBJ databases">
        <title>Genomic Encyclopedia of Type Strains, Phase IV (KMG-IV): sequencing the most valuable type-strain genomes for metagenomic binning, comparative biology and taxonomic classification.</title>
        <authorList>
            <person name="Goeker M."/>
        </authorList>
    </citation>
    <scope>NUCLEOTIDE SEQUENCE [LARGE SCALE GENOMIC DNA]</scope>
    <source>
        <strain evidence="4 5">DSM 21299</strain>
    </source>
</reference>
<evidence type="ECO:0000256" key="1">
    <source>
        <dbReference type="SAM" id="SignalP"/>
    </source>
</evidence>
<keyword evidence="5" id="KW-1185">Reference proteome</keyword>
<dbReference type="EMBL" id="JAASQR010000004">
    <property type="protein sequence ID" value="NIJ17970.1"/>
    <property type="molecule type" value="Genomic_DNA"/>
</dbReference>
<dbReference type="Pfam" id="PF22829">
    <property type="entry name" value="HphA_C"/>
    <property type="match status" value="1"/>
</dbReference>
<name>A0A846MBG4_9SPHN</name>
<dbReference type="Pfam" id="PF22828">
    <property type="entry name" value="HphA_N"/>
    <property type="match status" value="1"/>
</dbReference>
<protein>
    <recommendedName>
        <fullName evidence="6">Transferrin-binding protein B C-lobe/N-lobe beta barrel domain-containing protein</fullName>
    </recommendedName>
</protein>
<comment type="caution">
    <text evidence="4">The sequence shown here is derived from an EMBL/GenBank/DDBJ whole genome shotgun (WGS) entry which is preliminary data.</text>
</comment>
<evidence type="ECO:0000313" key="4">
    <source>
        <dbReference type="EMBL" id="NIJ17970.1"/>
    </source>
</evidence>
<dbReference type="Proteomes" id="UP000576821">
    <property type="component" value="Unassembled WGS sequence"/>
</dbReference>
<dbReference type="RefSeq" id="WP_208405045.1">
    <property type="nucleotide sequence ID" value="NZ_JAASQR010000004.1"/>
</dbReference>
<accession>A0A846MBG4</accession>
<keyword evidence="1" id="KW-0732">Signal</keyword>
<gene>
    <name evidence="4" type="ORF">FHS54_002970</name>
</gene>
<feature type="domain" description="HphA C-terminal" evidence="3">
    <location>
        <begin position="139"/>
        <end position="260"/>
    </location>
</feature>
<dbReference type="Gene3D" id="2.40.160.90">
    <property type="match status" value="1"/>
</dbReference>
<dbReference type="AlphaFoldDB" id="A0A846MBG4"/>
<sequence length="261" mass="25812">MKFAHLKAFGLALAISSAIAGTAQAQVVGGTSDSSKVTIAASNVVGGPHSAGKVGIHVPNLAVGQYIDFQGLKTVLGADANGVTTFTAVTGTVTDHSQYGRFDFAKVGSHDIYFGEWKQTASVTAGDHTVYYGGTGASTSIPSSGSASYTVKGISDYQGKGVLNGTFNASFTGTGGTLTGSLANSSSTYGVNIGSANINPNGTFSGSSASAAVSGSTVAAAGAVNGRFFGANVNALAGTVKFGTGATSVRQYDTAFGGTKN</sequence>
<dbReference type="InterPro" id="IPR054535">
    <property type="entry name" value="HphA_N"/>
</dbReference>
<dbReference type="InterPro" id="IPR011250">
    <property type="entry name" value="OMP/PagP_B-barrel"/>
</dbReference>
<organism evidence="4 5">
    <name type="scientific">Sphingobium vermicomposti</name>
    <dbReference type="NCBI Taxonomy" id="529005"/>
    <lineage>
        <taxon>Bacteria</taxon>
        <taxon>Pseudomonadati</taxon>
        <taxon>Pseudomonadota</taxon>
        <taxon>Alphaproteobacteria</taxon>
        <taxon>Sphingomonadales</taxon>
        <taxon>Sphingomonadaceae</taxon>
        <taxon>Sphingobium</taxon>
    </lineage>
</organism>
<feature type="chain" id="PRO_5032537353" description="Transferrin-binding protein B C-lobe/N-lobe beta barrel domain-containing protein" evidence="1">
    <location>
        <begin position="26"/>
        <end position="261"/>
    </location>
</feature>
<evidence type="ECO:0000259" key="3">
    <source>
        <dbReference type="Pfam" id="PF22829"/>
    </source>
</evidence>
<dbReference type="InterPro" id="IPR054843">
    <property type="entry name" value="Slam_hemophilin_C"/>
</dbReference>
<proteinExistence type="predicted"/>
<dbReference type="NCBIfam" id="NF041636">
    <property type="entry name" value="slam_lipo"/>
    <property type="match status" value="1"/>
</dbReference>
<dbReference type="InterPro" id="IPR054536">
    <property type="entry name" value="HphA_C"/>
</dbReference>
<dbReference type="SUPFAM" id="SSF56925">
    <property type="entry name" value="OMPA-like"/>
    <property type="match status" value="1"/>
</dbReference>
<feature type="signal peptide" evidence="1">
    <location>
        <begin position="1"/>
        <end position="25"/>
    </location>
</feature>
<feature type="domain" description="HphA N-terminal heme-binding" evidence="2">
    <location>
        <begin position="22"/>
        <end position="129"/>
    </location>
</feature>
<evidence type="ECO:0008006" key="6">
    <source>
        <dbReference type="Google" id="ProtNLM"/>
    </source>
</evidence>